<proteinExistence type="predicted"/>
<accession>A0ACC0JYI6</accession>
<protein>
    <submittedName>
        <fullName evidence="1">Uncharacterized protein</fullName>
    </submittedName>
</protein>
<dbReference type="Proteomes" id="UP001064048">
    <property type="component" value="Chromosome 12"/>
</dbReference>
<comment type="caution">
    <text evidence="1">The sequence shown here is derived from an EMBL/GenBank/DDBJ whole genome shotgun (WGS) entry which is preliminary data.</text>
</comment>
<dbReference type="EMBL" id="CM046112">
    <property type="protein sequence ID" value="KAI8429252.1"/>
    <property type="molecule type" value="Genomic_DNA"/>
</dbReference>
<name>A0ACC0JYI6_CHOFU</name>
<reference evidence="1 2" key="1">
    <citation type="journal article" date="2022" name="Genome Biol. Evol.">
        <title>The Spruce Budworm Genome: Reconstructing the Evolutionary History of Antifreeze Proteins.</title>
        <authorList>
            <person name="Beliveau C."/>
            <person name="Gagne P."/>
            <person name="Picq S."/>
            <person name="Vernygora O."/>
            <person name="Keeling C.I."/>
            <person name="Pinkney K."/>
            <person name="Doucet D."/>
            <person name="Wen F."/>
            <person name="Johnston J.S."/>
            <person name="Maaroufi H."/>
            <person name="Boyle B."/>
            <person name="Laroche J."/>
            <person name="Dewar K."/>
            <person name="Juretic N."/>
            <person name="Blackburn G."/>
            <person name="Nisole A."/>
            <person name="Brunet B."/>
            <person name="Brandao M."/>
            <person name="Lumley L."/>
            <person name="Duan J."/>
            <person name="Quan G."/>
            <person name="Lucarotti C.J."/>
            <person name="Roe A.D."/>
            <person name="Sperling F.A.H."/>
            <person name="Levesque R.C."/>
            <person name="Cusson M."/>
        </authorList>
    </citation>
    <scope>NUCLEOTIDE SEQUENCE [LARGE SCALE GENOMIC DNA]</scope>
    <source>
        <strain evidence="1">Glfc:IPQL:Cfum</strain>
    </source>
</reference>
<gene>
    <name evidence="1" type="ORF">MSG28_007769</name>
</gene>
<evidence type="ECO:0000313" key="1">
    <source>
        <dbReference type="EMBL" id="KAI8429252.1"/>
    </source>
</evidence>
<organism evidence="1 2">
    <name type="scientific">Choristoneura fumiferana</name>
    <name type="common">Spruce budworm moth</name>
    <name type="synonym">Archips fumiferana</name>
    <dbReference type="NCBI Taxonomy" id="7141"/>
    <lineage>
        <taxon>Eukaryota</taxon>
        <taxon>Metazoa</taxon>
        <taxon>Ecdysozoa</taxon>
        <taxon>Arthropoda</taxon>
        <taxon>Hexapoda</taxon>
        <taxon>Insecta</taxon>
        <taxon>Pterygota</taxon>
        <taxon>Neoptera</taxon>
        <taxon>Endopterygota</taxon>
        <taxon>Lepidoptera</taxon>
        <taxon>Glossata</taxon>
        <taxon>Ditrysia</taxon>
        <taxon>Tortricoidea</taxon>
        <taxon>Tortricidae</taxon>
        <taxon>Tortricinae</taxon>
        <taxon>Choristoneura</taxon>
    </lineage>
</organism>
<keyword evidence="2" id="KW-1185">Reference proteome</keyword>
<evidence type="ECO:0000313" key="2">
    <source>
        <dbReference type="Proteomes" id="UP001064048"/>
    </source>
</evidence>
<sequence length="108" mass="12264">MTHLMPPTENEQGMLCLSRHENCPWDEALKAADVSWTGLQYACLQVLHLYCKPSAEDLMPPTENEQGMLCLSRHENCPWDEALKAADVSWTGLQYACLQVLHLYCKVV</sequence>